<dbReference type="InterPro" id="IPR023795">
    <property type="entry name" value="Serpin_CS"/>
</dbReference>
<dbReference type="Gene3D" id="2.30.39.10">
    <property type="entry name" value="Alpha-1-antitrypsin, domain 1"/>
    <property type="match status" value="1"/>
</dbReference>
<dbReference type="Gene3D" id="3.30.497.10">
    <property type="entry name" value="Antithrombin, subunit I, domain 2"/>
    <property type="match status" value="1"/>
</dbReference>
<evidence type="ECO:0000313" key="4">
    <source>
        <dbReference type="EMBL" id="KII62703.1"/>
    </source>
</evidence>
<dbReference type="InterPro" id="IPR042185">
    <property type="entry name" value="Serpin_sf_2"/>
</dbReference>
<reference evidence="4 5" key="1">
    <citation type="journal article" date="2014" name="Genome Biol. Evol.">
        <title>The genome of the myxosporean Thelohanellus kitauei shows adaptations to nutrient acquisition within its fish host.</title>
        <authorList>
            <person name="Yang Y."/>
            <person name="Xiong J."/>
            <person name="Zhou Z."/>
            <person name="Huo F."/>
            <person name="Miao W."/>
            <person name="Ran C."/>
            <person name="Liu Y."/>
            <person name="Zhang J."/>
            <person name="Feng J."/>
            <person name="Wang M."/>
            <person name="Wang M."/>
            <person name="Wang L."/>
            <person name="Yao B."/>
        </authorList>
    </citation>
    <scope>NUCLEOTIDE SEQUENCE [LARGE SCALE GENOMIC DNA]</scope>
    <source>
        <strain evidence="4">Wuqing</strain>
    </source>
</reference>
<dbReference type="SUPFAM" id="SSF56574">
    <property type="entry name" value="Serpins"/>
    <property type="match status" value="1"/>
</dbReference>
<dbReference type="OMA" id="HEAIWAM"/>
<gene>
    <name evidence="4" type="ORF">RF11_02291</name>
</gene>
<dbReference type="Proteomes" id="UP000031668">
    <property type="component" value="Unassembled WGS sequence"/>
</dbReference>
<dbReference type="GO" id="GO:0004867">
    <property type="term" value="F:serine-type endopeptidase inhibitor activity"/>
    <property type="evidence" value="ECO:0007669"/>
    <property type="project" value="InterPro"/>
</dbReference>
<comment type="similarity">
    <text evidence="1 2">Belongs to the serpin family.</text>
</comment>
<comment type="caution">
    <text evidence="4">The sequence shown here is derived from an EMBL/GenBank/DDBJ whole genome shotgun (WGS) entry which is preliminary data.</text>
</comment>
<proteinExistence type="inferred from homology"/>
<dbReference type="SMART" id="SM00093">
    <property type="entry name" value="SERPIN"/>
    <property type="match status" value="1"/>
</dbReference>
<dbReference type="GO" id="GO:0005615">
    <property type="term" value="C:extracellular space"/>
    <property type="evidence" value="ECO:0007669"/>
    <property type="project" value="InterPro"/>
</dbReference>
<protein>
    <submittedName>
        <fullName evidence="4">Putative serpin-like protein</fullName>
    </submittedName>
</protein>
<dbReference type="OrthoDB" id="671595at2759"/>
<evidence type="ECO:0000313" key="5">
    <source>
        <dbReference type="Proteomes" id="UP000031668"/>
    </source>
</evidence>
<dbReference type="PANTHER" id="PTHR11461">
    <property type="entry name" value="SERINE PROTEASE INHIBITOR, SERPIN"/>
    <property type="match status" value="1"/>
</dbReference>
<evidence type="ECO:0000259" key="3">
    <source>
        <dbReference type="SMART" id="SM00093"/>
    </source>
</evidence>
<dbReference type="Pfam" id="PF00079">
    <property type="entry name" value="Serpin"/>
    <property type="match status" value="1"/>
</dbReference>
<dbReference type="InterPro" id="IPR000215">
    <property type="entry name" value="Serpin_fam"/>
</dbReference>
<dbReference type="AlphaFoldDB" id="A0A0C2IBJ6"/>
<organism evidence="4 5">
    <name type="scientific">Thelohanellus kitauei</name>
    <name type="common">Myxosporean</name>
    <dbReference type="NCBI Taxonomy" id="669202"/>
    <lineage>
        <taxon>Eukaryota</taxon>
        <taxon>Metazoa</taxon>
        <taxon>Cnidaria</taxon>
        <taxon>Myxozoa</taxon>
        <taxon>Myxosporea</taxon>
        <taxon>Bivalvulida</taxon>
        <taxon>Platysporina</taxon>
        <taxon>Myxobolidae</taxon>
        <taxon>Thelohanellus</taxon>
    </lineage>
</organism>
<dbReference type="InterPro" id="IPR036186">
    <property type="entry name" value="Serpin_sf"/>
</dbReference>
<keyword evidence="5" id="KW-1185">Reference proteome</keyword>
<name>A0A0C2IBJ6_THEKT</name>
<dbReference type="PANTHER" id="PTHR11461:SF211">
    <property type="entry name" value="GH10112P-RELATED"/>
    <property type="match status" value="1"/>
</dbReference>
<dbReference type="InterPro" id="IPR023796">
    <property type="entry name" value="Serpin_dom"/>
</dbReference>
<dbReference type="PROSITE" id="PS00284">
    <property type="entry name" value="SERPIN"/>
    <property type="match status" value="1"/>
</dbReference>
<sequence>MSVYTTNKFSSNVFNQLYAKNLTENIVFSGVTMMVGIREKSKDELSEFLKTSMAYLYESKMGLADYRKWKTMRRLFCAFSFLQHIELFSKYFSKINFSDEHEAIWAMNDWVRKHTFGRNRDDFTHTYPQAKMILLSTITLKNVWVNAFNVSKTEEETFYATDKMMRVQMMNHIYPYAMFENQQFRVIFIPINLYKRFAIVVLPSAGRSLSITLRHFTTHPLYYYYDRARVLFIDLKLPKFKLFKVLHLVDTFQHFNVREIFKPNVTDMRGVTKEAVPIHDVIQSSHMVVDEFGEFTMSDDDVIIKANITLTKFHVNKPFLFYICDEYRRTILLSAAINHPNND</sequence>
<dbReference type="InterPro" id="IPR042178">
    <property type="entry name" value="Serpin_sf_1"/>
</dbReference>
<evidence type="ECO:0000256" key="1">
    <source>
        <dbReference type="ARBA" id="ARBA00009500"/>
    </source>
</evidence>
<dbReference type="EMBL" id="JWZT01004889">
    <property type="protein sequence ID" value="KII62703.1"/>
    <property type="molecule type" value="Genomic_DNA"/>
</dbReference>
<feature type="domain" description="Serpin" evidence="3">
    <location>
        <begin position="11"/>
        <end position="340"/>
    </location>
</feature>
<accession>A0A0C2IBJ6</accession>
<evidence type="ECO:0000256" key="2">
    <source>
        <dbReference type="RuleBase" id="RU000411"/>
    </source>
</evidence>